<dbReference type="Gene3D" id="3.10.290.10">
    <property type="entry name" value="RNA-binding S4 domain"/>
    <property type="match status" value="1"/>
</dbReference>
<comment type="caution">
    <text evidence="5">The sequence shown here is derived from an EMBL/GenBank/DDBJ whole genome shotgun (WGS) entry which is preliminary data.</text>
</comment>
<feature type="domain" description="RNA-binding S4" evidence="4">
    <location>
        <begin position="17"/>
        <end position="87"/>
    </location>
</feature>
<evidence type="ECO:0000313" key="5">
    <source>
        <dbReference type="EMBL" id="KXA19207.1"/>
    </source>
</evidence>
<dbReference type="PANTHER" id="PTHR32319">
    <property type="entry name" value="BACTERIAL HEMOLYSIN-LIKE PROTEIN"/>
    <property type="match status" value="1"/>
</dbReference>
<evidence type="ECO:0000256" key="3">
    <source>
        <dbReference type="PROSITE-ProRule" id="PRU00182"/>
    </source>
</evidence>
<gene>
    <name evidence="5" type="ORF">HMPREF3208_01193</name>
</gene>
<evidence type="ECO:0000313" key="6">
    <source>
        <dbReference type="Proteomes" id="UP000070687"/>
    </source>
</evidence>
<dbReference type="OrthoDB" id="9784736at2"/>
<dbReference type="SMART" id="SM00363">
    <property type="entry name" value="S4"/>
    <property type="match status" value="1"/>
</dbReference>
<comment type="similarity">
    <text evidence="2">Belongs to the TlyA family.</text>
</comment>
<dbReference type="Gene3D" id="3.40.50.150">
    <property type="entry name" value="Vaccinia Virus protein VP39"/>
    <property type="match status" value="1"/>
</dbReference>
<dbReference type="GO" id="GO:0008168">
    <property type="term" value="F:methyltransferase activity"/>
    <property type="evidence" value="ECO:0007669"/>
    <property type="project" value="UniProtKB-KW"/>
</dbReference>
<dbReference type="SUPFAM" id="SSF53335">
    <property type="entry name" value="S-adenosyl-L-methionine-dependent methyltransferases"/>
    <property type="match status" value="1"/>
</dbReference>
<dbReference type="PANTHER" id="PTHR32319:SF0">
    <property type="entry name" value="BACTERIAL HEMOLYSIN-LIKE PROTEIN"/>
    <property type="match status" value="1"/>
</dbReference>
<dbReference type="Pfam" id="PF01728">
    <property type="entry name" value="FtsJ"/>
    <property type="match status" value="1"/>
</dbReference>
<proteinExistence type="inferred from homology"/>
<keyword evidence="1 3" id="KW-0694">RNA-binding</keyword>
<accession>A0A133NSE5</accession>
<dbReference type="GO" id="GO:0003723">
    <property type="term" value="F:RNA binding"/>
    <property type="evidence" value="ECO:0007669"/>
    <property type="project" value="UniProtKB-KW"/>
</dbReference>
<dbReference type="GO" id="GO:0032259">
    <property type="term" value="P:methylation"/>
    <property type="evidence" value="ECO:0007669"/>
    <property type="project" value="UniProtKB-KW"/>
</dbReference>
<reference evidence="5 6" key="1">
    <citation type="submission" date="2016-01" db="EMBL/GenBank/DDBJ databases">
        <authorList>
            <person name="Oliw E.H."/>
        </authorList>
    </citation>
    <scope>NUCLEOTIDE SEQUENCE [LARGE SCALE GENOMIC DNA]</scope>
    <source>
        <strain evidence="5 6">PSS_7772B</strain>
    </source>
</reference>
<dbReference type="Pfam" id="PF01479">
    <property type="entry name" value="S4"/>
    <property type="match status" value="1"/>
</dbReference>
<evidence type="ECO:0000256" key="2">
    <source>
        <dbReference type="ARBA" id="ARBA00029460"/>
    </source>
</evidence>
<keyword evidence="5" id="KW-0489">Methyltransferase</keyword>
<protein>
    <submittedName>
        <fullName evidence="5">Ribosomal RNA large subunit methyltransferase J</fullName>
    </submittedName>
</protein>
<dbReference type="InterPro" id="IPR002942">
    <property type="entry name" value="S4_RNA-bd"/>
</dbReference>
<dbReference type="CDD" id="cd00165">
    <property type="entry name" value="S4"/>
    <property type="match status" value="1"/>
</dbReference>
<dbReference type="SUPFAM" id="SSF55174">
    <property type="entry name" value="Alpha-L RNA-binding motif"/>
    <property type="match status" value="1"/>
</dbReference>
<evidence type="ECO:0000259" key="4">
    <source>
        <dbReference type="SMART" id="SM00363"/>
    </source>
</evidence>
<dbReference type="EMBL" id="LRQB01000075">
    <property type="protein sequence ID" value="KXA19207.1"/>
    <property type="molecule type" value="Genomic_DNA"/>
</dbReference>
<dbReference type="InterPro" id="IPR002877">
    <property type="entry name" value="RNA_MeTrfase_FtsJ_dom"/>
</dbReference>
<name>A0A133NSE5_GARVA</name>
<dbReference type="InterPro" id="IPR036986">
    <property type="entry name" value="S4_RNA-bd_sf"/>
</dbReference>
<dbReference type="Proteomes" id="UP000070687">
    <property type="component" value="Unassembled WGS sequence"/>
</dbReference>
<dbReference type="PROSITE" id="PS50889">
    <property type="entry name" value="S4"/>
    <property type="match status" value="1"/>
</dbReference>
<dbReference type="AlphaFoldDB" id="A0A133NSE5"/>
<keyword evidence="5" id="KW-0808">Transferase</keyword>
<dbReference type="InterPro" id="IPR047048">
    <property type="entry name" value="TlyA"/>
</dbReference>
<sequence length="267" mass="28784">MNFNEDLVKSTHSSTSQRLDCVLVSRGLVASRTTAQRLIRAGAVSVNNRIVVKSSLLVNNLEEICIAKTKNADSCLNYVSRGALKLKGAFDAFSAYGLSTNESTQALDIGASTGGFCDVLLQRGVQSIIALDVGHNQLHPKIANNPHIIEMSGVNIRDVYQEDMPYKPNLIVSDVSFISLTLVIPVIARIAASQADVVLLVKPQFEVGKGNLGKGGIVTDETLRFKALETVKACAEDHNLTIIATEKSPIEGTHGNVEYLLYSRFAA</sequence>
<dbReference type="PIRSF" id="PIRSF005578">
    <property type="entry name" value="TlyA"/>
    <property type="match status" value="1"/>
</dbReference>
<dbReference type="InterPro" id="IPR029063">
    <property type="entry name" value="SAM-dependent_MTases_sf"/>
</dbReference>
<dbReference type="PATRIC" id="fig|2702.100.peg.1178"/>
<dbReference type="InterPro" id="IPR004538">
    <property type="entry name" value="Hemolysin_A/TlyA"/>
</dbReference>
<evidence type="ECO:0000256" key="1">
    <source>
        <dbReference type="ARBA" id="ARBA00022884"/>
    </source>
</evidence>
<organism evidence="5 6">
    <name type="scientific">Gardnerella vaginalis</name>
    <dbReference type="NCBI Taxonomy" id="2702"/>
    <lineage>
        <taxon>Bacteria</taxon>
        <taxon>Bacillati</taxon>
        <taxon>Actinomycetota</taxon>
        <taxon>Actinomycetes</taxon>
        <taxon>Bifidobacteriales</taxon>
        <taxon>Bifidobacteriaceae</taxon>
        <taxon>Gardnerella</taxon>
    </lineage>
</organism>
<dbReference type="RefSeq" id="WP_016637284.1">
    <property type="nucleotide sequence ID" value="NZ_KQ956870.1"/>
</dbReference>